<comment type="function">
    <text evidence="5">This is 1 of the proteins that bind and probably mediate the attachment of the 5S RNA into the large ribosomal subunit, where it forms part of the central protuberance. In the 70S ribosome it contacts protein S13 of the 30S subunit (bridge B1b), connecting the 2 subunits; this bridge is implicated in subunit movement. Contacts the P site tRNA; the 5S rRNA and some of its associated proteins might help stabilize positioning of ribosome-bound tRNAs.</text>
</comment>
<evidence type="ECO:0000256" key="5">
    <source>
        <dbReference type="HAMAP-Rule" id="MF_01333"/>
    </source>
</evidence>
<dbReference type="NCBIfam" id="NF000585">
    <property type="entry name" value="PRK00010.1"/>
    <property type="match status" value="1"/>
</dbReference>
<dbReference type="InterPro" id="IPR022803">
    <property type="entry name" value="Ribosomal_uL5_dom_sf"/>
</dbReference>
<gene>
    <name evidence="5 9" type="primary">rplE</name>
    <name evidence="9" type="ORF">E6K72_01065</name>
</gene>
<sequence length="242" mass="26469">MADDKKAKGAGATPGEPKAKSPKPEKGGAPGKGARAGKSGKGAAGAPQAGPVVQERPHGPAEKPRLARHYVERVRPALVEKFKYKSTMQAPHIEKIVINMGVGDAIQDQKLLDAAVVELTQISGQRPAVRRARKSISNFKLREGLPIGCAVTLRGARMYEFYDRLISVAVPRIRDFRGLNPRSFDGRGNYTLGLTEHIIFPEINIEKVGKVRGMDVTIVTSARTDEEGRELLRLMNMPFRVR</sequence>
<dbReference type="InterPro" id="IPR031310">
    <property type="entry name" value="Ribosomal_uL5_N"/>
</dbReference>
<evidence type="ECO:0000259" key="8">
    <source>
        <dbReference type="Pfam" id="PF00673"/>
    </source>
</evidence>
<evidence type="ECO:0000256" key="2">
    <source>
        <dbReference type="ARBA" id="ARBA00022980"/>
    </source>
</evidence>
<feature type="region of interest" description="Disordered" evidence="6">
    <location>
        <begin position="1"/>
        <end position="68"/>
    </location>
</feature>
<keyword evidence="5" id="KW-0694">RNA-binding</keyword>
<evidence type="ECO:0000313" key="10">
    <source>
        <dbReference type="Proteomes" id="UP000317716"/>
    </source>
</evidence>
<keyword evidence="3 5" id="KW-0687">Ribonucleoprotein</keyword>
<reference evidence="9 10" key="1">
    <citation type="journal article" date="2019" name="Nat. Microbiol.">
        <title>Mediterranean grassland soil C-N compound turnover is dependent on rainfall and depth, and is mediated by genomically divergent microorganisms.</title>
        <authorList>
            <person name="Diamond S."/>
            <person name="Andeer P.F."/>
            <person name="Li Z."/>
            <person name="Crits-Christoph A."/>
            <person name="Burstein D."/>
            <person name="Anantharaman K."/>
            <person name="Lane K.R."/>
            <person name="Thomas B.C."/>
            <person name="Pan C."/>
            <person name="Northen T.R."/>
            <person name="Banfield J.F."/>
        </authorList>
    </citation>
    <scope>NUCLEOTIDE SEQUENCE [LARGE SCALE GENOMIC DNA]</scope>
    <source>
        <strain evidence="9">WS_2</strain>
    </source>
</reference>
<dbReference type="GO" id="GO:0000049">
    <property type="term" value="F:tRNA binding"/>
    <property type="evidence" value="ECO:0007669"/>
    <property type="project" value="UniProtKB-UniRule"/>
</dbReference>
<feature type="domain" description="Large ribosomal subunit protein uL5 C-terminal" evidence="8">
    <location>
        <begin position="146"/>
        <end position="239"/>
    </location>
</feature>
<dbReference type="AlphaFoldDB" id="A0A538T8Q9"/>
<dbReference type="PANTHER" id="PTHR11994">
    <property type="entry name" value="60S RIBOSOMAL PROTEIN L11-RELATED"/>
    <property type="match status" value="1"/>
</dbReference>
<dbReference type="GO" id="GO:0006412">
    <property type="term" value="P:translation"/>
    <property type="evidence" value="ECO:0007669"/>
    <property type="project" value="UniProtKB-UniRule"/>
</dbReference>
<feature type="compositionally biased region" description="Basic and acidic residues" evidence="6">
    <location>
        <begin position="17"/>
        <end position="26"/>
    </location>
</feature>
<comment type="similarity">
    <text evidence="1 5">Belongs to the universal ribosomal protein uL5 family.</text>
</comment>
<dbReference type="InterPro" id="IPR031309">
    <property type="entry name" value="Ribosomal_uL5_C"/>
</dbReference>
<evidence type="ECO:0000259" key="7">
    <source>
        <dbReference type="Pfam" id="PF00281"/>
    </source>
</evidence>
<dbReference type="GO" id="GO:0003735">
    <property type="term" value="F:structural constituent of ribosome"/>
    <property type="evidence" value="ECO:0007669"/>
    <property type="project" value="InterPro"/>
</dbReference>
<comment type="subunit">
    <text evidence="5">Part of the 50S ribosomal subunit; part of the 5S rRNA/L5/L18/L25 subcomplex. Contacts the 5S rRNA and the P site tRNA. Forms a bridge to the 30S subunit in the 70S ribosome.</text>
</comment>
<dbReference type="Gene3D" id="3.30.1440.10">
    <property type="match status" value="1"/>
</dbReference>
<dbReference type="Proteomes" id="UP000317716">
    <property type="component" value="Unassembled WGS sequence"/>
</dbReference>
<feature type="domain" description="Large ribosomal subunit protein uL5 N-terminal" evidence="7">
    <location>
        <begin position="87"/>
        <end position="142"/>
    </location>
</feature>
<dbReference type="GO" id="GO:1990904">
    <property type="term" value="C:ribonucleoprotein complex"/>
    <property type="evidence" value="ECO:0007669"/>
    <property type="project" value="UniProtKB-KW"/>
</dbReference>
<dbReference type="EMBL" id="VBOS01000031">
    <property type="protein sequence ID" value="TMQ60021.1"/>
    <property type="molecule type" value="Genomic_DNA"/>
</dbReference>
<dbReference type="HAMAP" id="MF_01333_B">
    <property type="entry name" value="Ribosomal_uL5_B"/>
    <property type="match status" value="1"/>
</dbReference>
<evidence type="ECO:0000256" key="1">
    <source>
        <dbReference type="ARBA" id="ARBA00008553"/>
    </source>
</evidence>
<keyword evidence="5" id="KW-0820">tRNA-binding</keyword>
<dbReference type="GO" id="GO:0005840">
    <property type="term" value="C:ribosome"/>
    <property type="evidence" value="ECO:0007669"/>
    <property type="project" value="UniProtKB-KW"/>
</dbReference>
<comment type="caution">
    <text evidence="9">The sequence shown here is derived from an EMBL/GenBank/DDBJ whole genome shotgun (WGS) entry which is preliminary data.</text>
</comment>
<dbReference type="InterPro" id="IPR020930">
    <property type="entry name" value="Ribosomal_uL5_bac-type"/>
</dbReference>
<dbReference type="InterPro" id="IPR002132">
    <property type="entry name" value="Ribosomal_uL5"/>
</dbReference>
<organism evidence="9 10">
    <name type="scientific">Eiseniibacteriota bacterium</name>
    <dbReference type="NCBI Taxonomy" id="2212470"/>
    <lineage>
        <taxon>Bacteria</taxon>
        <taxon>Candidatus Eiseniibacteriota</taxon>
    </lineage>
</organism>
<accession>A0A538T8Q9</accession>
<dbReference type="GO" id="GO:0019843">
    <property type="term" value="F:rRNA binding"/>
    <property type="evidence" value="ECO:0007669"/>
    <property type="project" value="UniProtKB-UniRule"/>
</dbReference>
<protein>
    <recommendedName>
        <fullName evidence="4 5">Large ribosomal subunit protein uL5</fullName>
    </recommendedName>
</protein>
<evidence type="ECO:0000256" key="3">
    <source>
        <dbReference type="ARBA" id="ARBA00023274"/>
    </source>
</evidence>
<feature type="compositionally biased region" description="Basic and acidic residues" evidence="6">
    <location>
        <begin position="55"/>
        <end position="68"/>
    </location>
</feature>
<evidence type="ECO:0000256" key="4">
    <source>
        <dbReference type="ARBA" id="ARBA00035245"/>
    </source>
</evidence>
<dbReference type="Pfam" id="PF00673">
    <property type="entry name" value="Ribosomal_L5_C"/>
    <property type="match status" value="1"/>
</dbReference>
<dbReference type="FunFam" id="3.30.1440.10:FF:000001">
    <property type="entry name" value="50S ribosomal protein L5"/>
    <property type="match status" value="1"/>
</dbReference>
<evidence type="ECO:0000256" key="6">
    <source>
        <dbReference type="SAM" id="MobiDB-lite"/>
    </source>
</evidence>
<proteinExistence type="inferred from homology"/>
<dbReference type="Pfam" id="PF00281">
    <property type="entry name" value="Ribosomal_L5"/>
    <property type="match status" value="1"/>
</dbReference>
<evidence type="ECO:0000313" key="9">
    <source>
        <dbReference type="EMBL" id="TMQ60021.1"/>
    </source>
</evidence>
<keyword evidence="5" id="KW-0699">rRNA-binding</keyword>
<name>A0A538T8Q9_UNCEI</name>
<dbReference type="SUPFAM" id="SSF55282">
    <property type="entry name" value="RL5-like"/>
    <property type="match status" value="1"/>
</dbReference>
<keyword evidence="2 5" id="KW-0689">Ribosomal protein</keyword>